<protein>
    <submittedName>
        <fullName evidence="2">Uncharacterized protein</fullName>
    </submittedName>
</protein>
<organism evidence="2 4">
    <name type="scientific">Streptomyces fulvorobeus</name>
    <dbReference type="NCBI Taxonomy" id="284028"/>
    <lineage>
        <taxon>Bacteria</taxon>
        <taxon>Bacillati</taxon>
        <taxon>Actinomycetota</taxon>
        <taxon>Actinomycetes</taxon>
        <taxon>Kitasatosporales</taxon>
        <taxon>Streptomycetaceae</taxon>
        <taxon>Streptomyces</taxon>
    </lineage>
</organism>
<evidence type="ECO:0000313" key="3">
    <source>
        <dbReference type="EMBL" id="NYE44694.1"/>
    </source>
</evidence>
<evidence type="ECO:0000256" key="1">
    <source>
        <dbReference type="SAM" id="MobiDB-lite"/>
    </source>
</evidence>
<dbReference type="EMBL" id="JACCCF010000001">
    <property type="protein sequence ID" value="NYE44694.1"/>
    <property type="molecule type" value="Genomic_DNA"/>
</dbReference>
<reference evidence="3 5" key="2">
    <citation type="submission" date="2020-07" db="EMBL/GenBank/DDBJ databases">
        <title>Sequencing the genomes of 1000 actinobacteria strains.</title>
        <authorList>
            <person name="Klenk H.-P."/>
        </authorList>
    </citation>
    <scope>NUCLEOTIDE SEQUENCE [LARGE SCALE GENOMIC DNA]</scope>
    <source>
        <strain evidence="3 5">DSM 41455</strain>
    </source>
</reference>
<evidence type="ECO:0000313" key="2">
    <source>
        <dbReference type="EMBL" id="GFN01243.1"/>
    </source>
</evidence>
<feature type="compositionally biased region" description="Polar residues" evidence="1">
    <location>
        <begin position="46"/>
        <end position="57"/>
    </location>
</feature>
<dbReference type="RefSeq" id="WP_173317312.1">
    <property type="nucleotide sequence ID" value="NZ_BAAAUE010000005.1"/>
</dbReference>
<dbReference type="Proteomes" id="UP000498980">
    <property type="component" value="Unassembled WGS sequence"/>
</dbReference>
<dbReference type="Proteomes" id="UP000530403">
    <property type="component" value="Unassembled WGS sequence"/>
</dbReference>
<proteinExistence type="predicted"/>
<dbReference type="AlphaFoldDB" id="A0A7J0CFF9"/>
<name>A0A7J0CFF9_9ACTN</name>
<reference evidence="2 4" key="1">
    <citation type="submission" date="2020-05" db="EMBL/GenBank/DDBJ databases">
        <title>Whole genome shotgun sequence of Streptomyces fulvorobeus NBRC 15897.</title>
        <authorList>
            <person name="Komaki H."/>
            <person name="Tamura T."/>
        </authorList>
    </citation>
    <scope>NUCLEOTIDE SEQUENCE [LARGE SCALE GENOMIC DNA]</scope>
    <source>
        <strain evidence="2 4">NBRC 15897</strain>
    </source>
</reference>
<accession>A0A7J0CFF9</accession>
<gene>
    <name evidence="3" type="ORF">HEB29_005705</name>
    <name evidence="2" type="ORF">Sfulv_60530</name>
</gene>
<evidence type="ECO:0000313" key="5">
    <source>
        <dbReference type="Proteomes" id="UP000530403"/>
    </source>
</evidence>
<keyword evidence="4" id="KW-1185">Reference proteome</keyword>
<sequence length="318" mass="36138">MVVPGSEDTFLRKENQAQYLQYALTHGEDLRDDPAARALHAALTMRSPQPSLATDTPASAGRDDEGKGRCWNRLADLFSDPADFTDLTGHIAEHKLDRLELALRNQEGILTMIADAKYSRLLTRLVRELEQSRDWLPDIAPFILLLEATVRYAYMCYDVGRKMGGSYTEFLRLRDKDKKRQNVDEALFHQHYRETLTYTALFRIVHSEVIDIGGGPIDILFTFPTARFHVECKIEENDASESGLRRYVTQAAPYQNTNPSFAIRLALDRTVGAERAVNLFGSVWIENIQRRGERDACRVVIIRVPGSRDTPNQLRAAL</sequence>
<comment type="caution">
    <text evidence="2">The sequence shown here is derived from an EMBL/GenBank/DDBJ whole genome shotgun (WGS) entry which is preliminary data.</text>
</comment>
<evidence type="ECO:0000313" key="4">
    <source>
        <dbReference type="Proteomes" id="UP000498980"/>
    </source>
</evidence>
<feature type="region of interest" description="Disordered" evidence="1">
    <location>
        <begin position="44"/>
        <end position="66"/>
    </location>
</feature>
<dbReference type="EMBL" id="BLWC01000001">
    <property type="protein sequence ID" value="GFN01243.1"/>
    <property type="molecule type" value="Genomic_DNA"/>
</dbReference>